<evidence type="ECO:0000313" key="1">
    <source>
        <dbReference type="EMBL" id="WYW56613.1"/>
    </source>
</evidence>
<proteinExistence type="predicted"/>
<dbReference type="Proteomes" id="UP001491088">
    <property type="component" value="Chromosome"/>
</dbReference>
<accession>A0ABZ2TUQ8</accession>
<dbReference type="RefSeq" id="WP_340934546.1">
    <property type="nucleotide sequence ID" value="NZ_CP150496.1"/>
</dbReference>
<dbReference type="EMBL" id="CP150496">
    <property type="protein sequence ID" value="WYW56613.1"/>
    <property type="molecule type" value="Genomic_DNA"/>
</dbReference>
<organism evidence="1 2">
    <name type="scientific">Polaribacter marinaquae</name>
    <dbReference type="NCBI Taxonomy" id="1642819"/>
    <lineage>
        <taxon>Bacteria</taxon>
        <taxon>Pseudomonadati</taxon>
        <taxon>Bacteroidota</taxon>
        <taxon>Flavobacteriia</taxon>
        <taxon>Flavobacteriales</taxon>
        <taxon>Flavobacteriaceae</taxon>
    </lineage>
</organism>
<reference evidence="1 2" key="1">
    <citation type="submission" date="2024-03" db="EMBL/GenBank/DDBJ databases">
        <authorList>
            <person name="Cao K."/>
        </authorList>
    </citation>
    <scope>NUCLEOTIDE SEQUENCE [LARGE SCALE GENOMIC DNA]</scope>
    <source>
        <strain evidence="1 2">MCCC 1K00696</strain>
    </source>
</reference>
<keyword evidence="2" id="KW-1185">Reference proteome</keyword>
<gene>
    <name evidence="1" type="ORF">WG950_05010</name>
</gene>
<sequence length="349" mass="41193">MITTPLDSAILDSKEQYVFYHKMVDFALKELLVNVQRQDLCNLQELTFFKQYSDLLLYSIEAMRVKYMYDEEDNMKVDLTESGFPNYLEFRYLYNDLGLKKEFLSKLNESYSIKDEFLDTLLRKKQPVKRNRLFQAASIVYYSSVNQQYIYNRFVQGKILNSPDSISSKYMTSWSFYDVSHNRPFICFMYFDFDGKNISKEKSELYRVLKESADREMPLDTMAYNIDRKLPDIHPKHIKRIDLGPLHNVFAKDENEITHAILEAIAKKEIPLESYALSLKIDEVFSGDTFKEGGFFSKQTMQKWNEVAQKKYVFAPHRIIQLLHNKTPGILNKLAKQPIQVSNLKIDKR</sequence>
<evidence type="ECO:0000313" key="2">
    <source>
        <dbReference type="Proteomes" id="UP001491088"/>
    </source>
</evidence>
<protein>
    <recommendedName>
        <fullName evidence="3">RES domain-containing protein</fullName>
    </recommendedName>
</protein>
<name>A0ABZ2TUQ8_9FLAO</name>
<evidence type="ECO:0008006" key="3">
    <source>
        <dbReference type="Google" id="ProtNLM"/>
    </source>
</evidence>